<proteinExistence type="predicted"/>
<dbReference type="Proteomes" id="UP000030745">
    <property type="component" value="Unassembled WGS sequence"/>
</dbReference>
<dbReference type="EMBL" id="KK583253">
    <property type="protein sequence ID" value="KDO23490.1"/>
    <property type="molecule type" value="Genomic_DNA"/>
</dbReference>
<dbReference type="GeneID" id="24133449"/>
<dbReference type="RefSeq" id="XP_012205804.1">
    <property type="nucleotide sequence ID" value="XM_012350414.1"/>
</dbReference>
<reference evidence="1 2" key="1">
    <citation type="journal article" date="2013" name="PLoS Genet.">
        <title>Distinctive expansion of potential virulence genes in the genome of the oomycete fish pathogen Saprolegnia parasitica.</title>
        <authorList>
            <person name="Jiang R.H."/>
            <person name="de Bruijn I."/>
            <person name="Haas B.J."/>
            <person name="Belmonte R."/>
            <person name="Lobach L."/>
            <person name="Christie J."/>
            <person name="van den Ackerveken G."/>
            <person name="Bottin A."/>
            <person name="Bulone V."/>
            <person name="Diaz-Moreno S.M."/>
            <person name="Dumas B."/>
            <person name="Fan L."/>
            <person name="Gaulin E."/>
            <person name="Govers F."/>
            <person name="Grenville-Briggs L.J."/>
            <person name="Horner N.R."/>
            <person name="Levin J.Z."/>
            <person name="Mammella M."/>
            <person name="Meijer H.J."/>
            <person name="Morris P."/>
            <person name="Nusbaum C."/>
            <person name="Oome S."/>
            <person name="Phillips A.J."/>
            <person name="van Rooyen D."/>
            <person name="Rzeszutek E."/>
            <person name="Saraiva M."/>
            <person name="Secombes C.J."/>
            <person name="Seidl M.F."/>
            <person name="Snel B."/>
            <person name="Stassen J.H."/>
            <person name="Sykes S."/>
            <person name="Tripathy S."/>
            <person name="van den Berg H."/>
            <person name="Vega-Arreguin J.C."/>
            <person name="Wawra S."/>
            <person name="Young S.K."/>
            <person name="Zeng Q."/>
            <person name="Dieguez-Uribeondo J."/>
            <person name="Russ C."/>
            <person name="Tyler B.M."/>
            <person name="van West P."/>
        </authorList>
    </citation>
    <scope>NUCLEOTIDE SEQUENCE [LARGE SCALE GENOMIC DNA]</scope>
    <source>
        <strain evidence="1 2">CBS 223.65</strain>
    </source>
</reference>
<protein>
    <submittedName>
        <fullName evidence="1">Uncharacterized protein</fullName>
    </submittedName>
</protein>
<dbReference type="PANTHER" id="PTHR40430:SF1">
    <property type="entry name" value="T. BRUCEI SPP.-SPECIFIC PROTEIN"/>
    <property type="match status" value="1"/>
</dbReference>
<dbReference type="KEGG" id="spar:SPRG_11413"/>
<evidence type="ECO:0000313" key="2">
    <source>
        <dbReference type="Proteomes" id="UP000030745"/>
    </source>
</evidence>
<dbReference type="AlphaFoldDB" id="A0A067C2X6"/>
<sequence length="304" mass="34384">MNQTSDEEGGVPHYMLPNFSSILPEYANAEAEHIRSAFSTGNYHSLLKMPARLGPNSVNMARQEAMDENRHTAVALKAPPKIVTKNGLFNQFEYTPSRFNLSDELHRAERLESEAKRFQIGGKDFVCSSNAKKLKHEDGFEDKNFVYPHMDVYYDDAHDIAVRERWIEKQKILYHDFVPSGAAKPMGDAPTKKLLPDIIKELHEAIANDWEDCTVVVAPTDDGNIAIQFDLDTVGGLEHALTAYMNVFANTHRLMAKFQLHKVVEDWNVKPGDNGLYFVVRPPWIRNPHAPMFTSLTTAADAKE</sequence>
<organism evidence="1 2">
    <name type="scientific">Saprolegnia parasitica (strain CBS 223.65)</name>
    <dbReference type="NCBI Taxonomy" id="695850"/>
    <lineage>
        <taxon>Eukaryota</taxon>
        <taxon>Sar</taxon>
        <taxon>Stramenopiles</taxon>
        <taxon>Oomycota</taxon>
        <taxon>Saprolegniomycetes</taxon>
        <taxon>Saprolegniales</taxon>
        <taxon>Saprolegniaceae</taxon>
        <taxon>Saprolegnia</taxon>
    </lineage>
</organism>
<name>A0A067C2X6_SAPPC</name>
<keyword evidence="2" id="KW-1185">Reference proteome</keyword>
<dbReference type="OMA" id="VFCKTNR"/>
<dbReference type="VEuPathDB" id="FungiDB:SPRG_11413"/>
<evidence type="ECO:0000313" key="1">
    <source>
        <dbReference type="EMBL" id="KDO23490.1"/>
    </source>
</evidence>
<dbReference type="PANTHER" id="PTHR40430">
    <property type="entry name" value="T. BRUCEI SPP.-SPECIFIC PROTEIN"/>
    <property type="match status" value="1"/>
</dbReference>
<dbReference type="OrthoDB" id="541713at2759"/>
<gene>
    <name evidence="1" type="ORF">SPRG_11413</name>
</gene>
<accession>A0A067C2X6</accession>